<feature type="compositionally biased region" description="Low complexity" evidence="1">
    <location>
        <begin position="120"/>
        <end position="134"/>
    </location>
</feature>
<evidence type="ECO:0000256" key="1">
    <source>
        <dbReference type="SAM" id="MobiDB-lite"/>
    </source>
</evidence>
<dbReference type="InterPro" id="IPR019225">
    <property type="entry name" value="DUF2155"/>
</dbReference>
<evidence type="ECO:0008006" key="5">
    <source>
        <dbReference type="Google" id="ProtNLM"/>
    </source>
</evidence>
<gene>
    <name evidence="3" type="ORF">GJW-30_1_03436</name>
</gene>
<dbReference type="KEGG" id="vgo:GJW-30_1_03436"/>
<protein>
    <recommendedName>
        <fullName evidence="5">DUF2155 domain-containing protein</fullName>
    </recommendedName>
</protein>
<feature type="region of interest" description="Disordered" evidence="1">
    <location>
        <begin position="31"/>
        <end position="143"/>
    </location>
</feature>
<keyword evidence="2" id="KW-0732">Signal</keyword>
<accession>A0A0S3PY94</accession>
<proteinExistence type="predicted"/>
<dbReference type="RefSeq" id="WP_096357480.1">
    <property type="nucleotide sequence ID" value="NZ_AP014946.1"/>
</dbReference>
<reference evidence="3 4" key="1">
    <citation type="submission" date="2015-08" db="EMBL/GenBank/DDBJ databases">
        <title>Investigation of the bacterial diversity of lava forest soil.</title>
        <authorList>
            <person name="Lee J.S."/>
        </authorList>
    </citation>
    <scope>NUCLEOTIDE SEQUENCE [LARGE SCALE GENOMIC DNA]</scope>
    <source>
        <strain evidence="3 4">GJW-30</strain>
    </source>
</reference>
<evidence type="ECO:0000313" key="4">
    <source>
        <dbReference type="Proteomes" id="UP000236884"/>
    </source>
</evidence>
<keyword evidence="4" id="KW-1185">Reference proteome</keyword>
<evidence type="ECO:0000313" key="3">
    <source>
        <dbReference type="EMBL" id="BAT60886.1"/>
    </source>
</evidence>
<dbReference type="AlphaFoldDB" id="A0A0S3PY94"/>
<feature type="compositionally biased region" description="Pro residues" evidence="1">
    <location>
        <begin position="282"/>
        <end position="305"/>
    </location>
</feature>
<name>A0A0S3PY94_9BRAD</name>
<feature type="compositionally biased region" description="Low complexity" evidence="1">
    <location>
        <begin position="94"/>
        <end position="112"/>
    </location>
</feature>
<sequence length="305" mass="33029">MTARLRLWPAALALLVATPALAQFGGIFGGPPRPPANVPGGEYQQDERLPPRPTRRQPQQREEQEPPAPPLTRLPPDQQQQPAQRGQLPPPPTTATTQPASPMQTNPNAQAPAQPPLAGLPPGQRQPRGTPQQPNSDEVVVAPPKQKIVNQTAVFSGLDKITGRIISFDVAVDETVQFGALRLTPRACFTRPPSELPNTDSFIEVDEITLNGEVKRIFTGWMFAASPGLHGVEHPIYDVWLADCKSPQKVAEAPTPAAAEPEPQAEPAARPTRQQQPRQQRPNPPPQRAQPQQAPLPPPGAPRGY</sequence>
<dbReference type="Pfam" id="PF09923">
    <property type="entry name" value="DUF2155"/>
    <property type="match status" value="1"/>
</dbReference>
<dbReference type="EMBL" id="AP014946">
    <property type="protein sequence ID" value="BAT60886.1"/>
    <property type="molecule type" value="Genomic_DNA"/>
</dbReference>
<feature type="compositionally biased region" description="Low complexity" evidence="1">
    <location>
        <begin position="74"/>
        <end position="87"/>
    </location>
</feature>
<feature type="signal peptide" evidence="2">
    <location>
        <begin position="1"/>
        <end position="22"/>
    </location>
</feature>
<organism evidence="3 4">
    <name type="scientific">Variibacter gotjawalensis</name>
    <dbReference type="NCBI Taxonomy" id="1333996"/>
    <lineage>
        <taxon>Bacteria</taxon>
        <taxon>Pseudomonadati</taxon>
        <taxon>Pseudomonadota</taxon>
        <taxon>Alphaproteobacteria</taxon>
        <taxon>Hyphomicrobiales</taxon>
        <taxon>Nitrobacteraceae</taxon>
        <taxon>Variibacter</taxon>
    </lineage>
</organism>
<feature type="compositionally biased region" description="Low complexity" evidence="1">
    <location>
        <begin position="251"/>
        <end position="281"/>
    </location>
</feature>
<dbReference type="Proteomes" id="UP000236884">
    <property type="component" value="Chromosome"/>
</dbReference>
<feature type="region of interest" description="Disordered" evidence="1">
    <location>
        <begin position="250"/>
        <end position="305"/>
    </location>
</feature>
<evidence type="ECO:0000256" key="2">
    <source>
        <dbReference type="SAM" id="SignalP"/>
    </source>
</evidence>
<dbReference type="OrthoDB" id="9810376at2"/>
<feature type="chain" id="PRO_5006615894" description="DUF2155 domain-containing protein" evidence="2">
    <location>
        <begin position="23"/>
        <end position="305"/>
    </location>
</feature>